<dbReference type="GO" id="GO:0017017">
    <property type="term" value="F:MAP kinase tyrosine/serine/threonine phosphatase activity"/>
    <property type="evidence" value="ECO:0007669"/>
    <property type="project" value="InterPro"/>
</dbReference>
<evidence type="ECO:0000259" key="8">
    <source>
        <dbReference type="PROSITE" id="PS50056"/>
    </source>
</evidence>
<evidence type="ECO:0000259" key="9">
    <source>
        <dbReference type="PROSITE" id="PS50206"/>
    </source>
</evidence>
<dbReference type="PIRSF" id="PIRSF000939">
    <property type="entry name" value="MAPK_Ptase"/>
    <property type="match status" value="1"/>
</dbReference>
<dbReference type="InterPro" id="IPR000387">
    <property type="entry name" value="Tyr_Pase_dom"/>
</dbReference>
<feature type="domain" description="Tyrosine-protein phosphatase" evidence="7">
    <location>
        <begin position="149"/>
        <end position="290"/>
    </location>
</feature>
<keyword evidence="11" id="KW-1185">Reference proteome</keyword>
<evidence type="ECO:0000256" key="6">
    <source>
        <dbReference type="PIRSR" id="PIRSR000939-1"/>
    </source>
</evidence>
<proteinExistence type="inferred from homology"/>
<dbReference type="Proteomes" id="UP000532437">
    <property type="component" value="Unassembled WGS sequence"/>
</dbReference>
<comment type="caution">
    <text evidence="10">The sequence shown here is derived from an EMBL/GenBank/DDBJ whole genome shotgun (WGS) entry which is preliminary data.</text>
</comment>
<evidence type="ECO:0000256" key="3">
    <source>
        <dbReference type="ARBA" id="ARBA00022801"/>
    </source>
</evidence>
<sequence>RCLLLDCRPFLAHSAGHIRGALNVRCNTIVRRRAKGAVSLEQILPAEGEVRARLRAGLYAAVVVGQNPGSETSGAQDHCFWASPAVPFCSPVITLCASSLAGGYERFSSEYPEFCAKTKSLSNVSPPTSAEPLDLGCSSCGTPFHDQGGPVEILPFLYLGSAYHAARRDMLDALGITALLNVSSDCPNHFEGHYQYKCIPVEDNHKADISSWFLEAIEYIDSVKECCGRVLVHCQAGISRSATICLAYLMMKKRVKLEEAFEFVKQRRSIISPNFSFMGQLLQFESQVLATSYAVEAVSPSGTLRERGKATSTPTSQFVFSFPVSVGVHATPSSLPY</sequence>
<feature type="domain" description="Rhodanese" evidence="9">
    <location>
        <begin position="1"/>
        <end position="48"/>
    </location>
</feature>
<dbReference type="PROSITE" id="PS50206">
    <property type="entry name" value="RHODANESE_3"/>
    <property type="match status" value="1"/>
</dbReference>
<comment type="similarity">
    <text evidence="2">Belongs to the protein-tyrosine phosphatase family. Non-receptor class dual specificity subfamily.</text>
</comment>
<reference evidence="10 11" key="1">
    <citation type="submission" date="2019-09" db="EMBL/GenBank/DDBJ databases">
        <title>Bird 10,000 Genomes (B10K) Project - Family phase.</title>
        <authorList>
            <person name="Zhang G."/>
        </authorList>
    </citation>
    <scope>NUCLEOTIDE SEQUENCE [LARGE SCALE GENOMIC DNA]</scope>
    <source>
        <strain evidence="10">B10K-DU-002-60</strain>
        <tissue evidence="10">Muscle</tissue>
    </source>
</reference>
<dbReference type="AlphaFoldDB" id="A0A7K5PDD5"/>
<evidence type="ECO:0000259" key="7">
    <source>
        <dbReference type="PROSITE" id="PS50054"/>
    </source>
</evidence>
<dbReference type="EMBL" id="VZRG01000567">
    <property type="protein sequence ID" value="NWT53045.1"/>
    <property type="molecule type" value="Genomic_DNA"/>
</dbReference>
<name>A0A7K5PDD5_9CORV</name>
<feature type="domain" description="Tyrosine specific protein phosphatases" evidence="8">
    <location>
        <begin position="211"/>
        <end position="268"/>
    </location>
</feature>
<dbReference type="GO" id="GO:0005634">
    <property type="term" value="C:nucleus"/>
    <property type="evidence" value="ECO:0007669"/>
    <property type="project" value="UniProtKB-SubCell"/>
</dbReference>
<keyword evidence="3" id="KW-0378">Hydrolase</keyword>
<dbReference type="CDD" id="cd14640">
    <property type="entry name" value="DSP_DUSP4"/>
    <property type="match status" value="1"/>
</dbReference>
<comment type="subcellular location">
    <subcellularLocation>
        <location evidence="1">Nucleus</location>
    </subcellularLocation>
</comment>
<evidence type="ECO:0000256" key="1">
    <source>
        <dbReference type="ARBA" id="ARBA00004123"/>
    </source>
</evidence>
<evidence type="ECO:0000256" key="5">
    <source>
        <dbReference type="ARBA" id="ARBA00023242"/>
    </source>
</evidence>
<evidence type="ECO:0000256" key="2">
    <source>
        <dbReference type="ARBA" id="ARBA00008601"/>
    </source>
</evidence>
<dbReference type="PROSITE" id="PS50054">
    <property type="entry name" value="TYR_PHOSPHATASE_DUAL"/>
    <property type="match status" value="1"/>
</dbReference>
<dbReference type="PROSITE" id="PS00383">
    <property type="entry name" value="TYR_PHOSPHATASE_1"/>
    <property type="match status" value="1"/>
</dbReference>
<feature type="non-terminal residue" evidence="10">
    <location>
        <position position="337"/>
    </location>
</feature>
<organism evidence="10 11">
    <name type="scientific">Erythrocercus mccallii</name>
    <dbReference type="NCBI Taxonomy" id="107208"/>
    <lineage>
        <taxon>Eukaryota</taxon>
        <taxon>Metazoa</taxon>
        <taxon>Chordata</taxon>
        <taxon>Craniata</taxon>
        <taxon>Vertebrata</taxon>
        <taxon>Euteleostomi</taxon>
        <taxon>Archelosauria</taxon>
        <taxon>Archosauria</taxon>
        <taxon>Dinosauria</taxon>
        <taxon>Saurischia</taxon>
        <taxon>Theropoda</taxon>
        <taxon>Coelurosauria</taxon>
        <taxon>Aves</taxon>
        <taxon>Neognathae</taxon>
        <taxon>Neoaves</taxon>
        <taxon>Telluraves</taxon>
        <taxon>Australaves</taxon>
        <taxon>Passeriformes</taxon>
        <taxon>Corvoidea</taxon>
        <taxon>Dicruridae</taxon>
        <taxon>Erythrocercus</taxon>
    </lineage>
</organism>
<dbReference type="Gene3D" id="3.40.250.10">
    <property type="entry name" value="Rhodanese-like domain"/>
    <property type="match status" value="1"/>
</dbReference>
<dbReference type="InterPro" id="IPR020422">
    <property type="entry name" value="TYR_PHOSPHATASE_DUAL_dom"/>
</dbReference>
<evidence type="ECO:0000313" key="11">
    <source>
        <dbReference type="Proteomes" id="UP000532437"/>
    </source>
</evidence>
<dbReference type="Gene3D" id="3.90.190.10">
    <property type="entry name" value="Protein tyrosine phosphatase superfamily"/>
    <property type="match status" value="1"/>
</dbReference>
<dbReference type="SMART" id="SM00404">
    <property type="entry name" value="PTPc_motif"/>
    <property type="match status" value="1"/>
</dbReference>
<dbReference type="PANTHER" id="PTHR10159">
    <property type="entry name" value="DUAL SPECIFICITY PROTEIN PHOSPHATASE"/>
    <property type="match status" value="1"/>
</dbReference>
<dbReference type="Pfam" id="PF00782">
    <property type="entry name" value="DSPc"/>
    <property type="match status" value="1"/>
</dbReference>
<evidence type="ECO:0000313" key="10">
    <source>
        <dbReference type="EMBL" id="NWT53045.1"/>
    </source>
</evidence>
<dbReference type="InterPro" id="IPR016130">
    <property type="entry name" value="Tyr_Pase_AS"/>
</dbReference>
<accession>A0A7K5PDD5</accession>
<dbReference type="SUPFAM" id="SSF52799">
    <property type="entry name" value="(Phosphotyrosine protein) phosphatases II"/>
    <property type="match status" value="1"/>
</dbReference>
<dbReference type="PANTHER" id="PTHR10159:SF111">
    <property type="entry name" value="DUAL SPECIFICITY PROTEIN PHOSPHATASE 4"/>
    <property type="match status" value="1"/>
</dbReference>
<dbReference type="InterPro" id="IPR003595">
    <property type="entry name" value="Tyr_Pase_cat"/>
</dbReference>
<feature type="active site" description="Phosphocysteine intermediate" evidence="6">
    <location>
        <position position="234"/>
    </location>
</feature>
<dbReference type="InterPro" id="IPR000340">
    <property type="entry name" value="Dual-sp_phosphatase_cat-dom"/>
</dbReference>
<keyword evidence="4" id="KW-0904">Protein phosphatase</keyword>
<dbReference type="InterPro" id="IPR008343">
    <property type="entry name" value="MKP"/>
</dbReference>
<gene>
    <name evidence="10" type="primary">Dusp4</name>
    <name evidence="10" type="ORF">ERYMCC_R12188</name>
</gene>
<protein>
    <submittedName>
        <fullName evidence="10">DUS4 phosphatase</fullName>
    </submittedName>
</protein>
<feature type="non-terminal residue" evidence="10">
    <location>
        <position position="1"/>
    </location>
</feature>
<dbReference type="SUPFAM" id="SSF52821">
    <property type="entry name" value="Rhodanese/Cell cycle control phosphatase"/>
    <property type="match status" value="1"/>
</dbReference>
<dbReference type="GO" id="GO:0005737">
    <property type="term" value="C:cytoplasm"/>
    <property type="evidence" value="ECO:0007669"/>
    <property type="project" value="TreeGrafter"/>
</dbReference>
<dbReference type="CDD" id="cd01446">
    <property type="entry name" value="DSP_MapKP"/>
    <property type="match status" value="1"/>
</dbReference>
<dbReference type="GO" id="GO:0043409">
    <property type="term" value="P:negative regulation of MAPK cascade"/>
    <property type="evidence" value="ECO:0007669"/>
    <property type="project" value="TreeGrafter"/>
</dbReference>
<dbReference type="GO" id="GO:0001706">
    <property type="term" value="P:endoderm formation"/>
    <property type="evidence" value="ECO:0007669"/>
    <property type="project" value="TreeGrafter"/>
</dbReference>
<dbReference type="InterPro" id="IPR036873">
    <property type="entry name" value="Rhodanese-like_dom_sf"/>
</dbReference>
<evidence type="ECO:0000256" key="4">
    <source>
        <dbReference type="ARBA" id="ARBA00022912"/>
    </source>
</evidence>
<dbReference type="FunFam" id="3.90.190.10:FF:000015">
    <property type="entry name" value="Dual specificity phosphatase 4"/>
    <property type="match status" value="1"/>
</dbReference>
<dbReference type="PROSITE" id="PS50056">
    <property type="entry name" value="TYR_PHOSPHATASE_2"/>
    <property type="match status" value="1"/>
</dbReference>
<keyword evidence="5" id="KW-0539">Nucleus</keyword>
<dbReference type="SMART" id="SM00195">
    <property type="entry name" value="DSPc"/>
    <property type="match status" value="1"/>
</dbReference>
<dbReference type="InterPro" id="IPR001763">
    <property type="entry name" value="Rhodanese-like_dom"/>
</dbReference>
<dbReference type="InterPro" id="IPR029021">
    <property type="entry name" value="Prot-tyrosine_phosphatase-like"/>
</dbReference>
<dbReference type="PRINTS" id="PR01764">
    <property type="entry name" value="MAPKPHPHTASE"/>
</dbReference>